<dbReference type="Proteomes" id="UP000316958">
    <property type="component" value="Unassembled WGS sequence"/>
</dbReference>
<reference evidence="2 3" key="1">
    <citation type="submission" date="2019-01" db="EMBL/GenBank/DDBJ databases">
        <title>Coherence of Microcystis species and biogeography revealed through population genomics.</title>
        <authorList>
            <person name="Perez-Carrascal O.M."/>
            <person name="Terrat Y."/>
            <person name="Giani A."/>
            <person name="Fortin N."/>
            <person name="Tromas N."/>
            <person name="Shapiro B.J."/>
        </authorList>
    </citation>
    <scope>NUCLEOTIDE SEQUENCE [LARGE SCALE GENOMIC DNA]</scope>
    <source>
        <strain evidence="2">Ma_QC_Ch_20071001_S25D</strain>
    </source>
</reference>
<sequence length="317" mass="35406">MTRLPKRTNSQKIGVTAADLLSSFLVEFCNVIPVPQERDLGIDFICEIMQGGHPTGKLFNIQCKGKEEAKLESNSITVPIKVATLNYWLLQPNPTFLIVVDCQNSCFYWSFPQDFLRSHNKNWQEQQTVSIPVPIQNQFEKAINILPSQILSIVNSHATVASKNGDYLGTLTLGDAINRAAIDYGLYVLSSPFHRPFQYMGMSIADAARAVGGKPNKVGNIIIDSEQAHMLLEAEGNFINYVDIELKKTAPWSQSRPFDSEVILGVLSINPSELELARTQTHFHTYYDHKRKLKISVSCQYDGAPLSVGFSSKYYGA</sequence>
<dbReference type="InterPro" id="IPR025375">
    <property type="entry name" value="DUF4365"/>
</dbReference>
<evidence type="ECO:0000259" key="1">
    <source>
        <dbReference type="Pfam" id="PF14280"/>
    </source>
</evidence>
<gene>
    <name evidence="2" type="ORF">EWV57_09660</name>
</gene>
<accession>A0A552FVL4</accession>
<feature type="domain" description="DUF4365" evidence="1">
    <location>
        <begin position="33"/>
        <end position="141"/>
    </location>
</feature>
<dbReference type="EMBL" id="SFBE01000162">
    <property type="protein sequence ID" value="TRU50761.1"/>
    <property type="molecule type" value="Genomic_DNA"/>
</dbReference>
<evidence type="ECO:0000313" key="2">
    <source>
        <dbReference type="EMBL" id="TRU50761.1"/>
    </source>
</evidence>
<proteinExistence type="predicted"/>
<dbReference type="Pfam" id="PF14280">
    <property type="entry name" value="DUF4365"/>
    <property type="match status" value="1"/>
</dbReference>
<evidence type="ECO:0000313" key="3">
    <source>
        <dbReference type="Proteomes" id="UP000316958"/>
    </source>
</evidence>
<dbReference type="AlphaFoldDB" id="A0A552FVL4"/>
<organism evidence="2 3">
    <name type="scientific">Microcystis aeruginosa Ma_QC_Ch_20071001_S25D</name>
    <dbReference type="NCBI Taxonomy" id="2486250"/>
    <lineage>
        <taxon>Bacteria</taxon>
        <taxon>Bacillati</taxon>
        <taxon>Cyanobacteriota</taxon>
        <taxon>Cyanophyceae</taxon>
        <taxon>Oscillatoriophycideae</taxon>
        <taxon>Chroococcales</taxon>
        <taxon>Microcystaceae</taxon>
        <taxon>Microcystis</taxon>
    </lineage>
</organism>
<protein>
    <submittedName>
        <fullName evidence="2">DUF4365 domain-containing protein</fullName>
    </submittedName>
</protein>
<name>A0A552FVL4_MICAE</name>
<comment type="caution">
    <text evidence="2">The sequence shown here is derived from an EMBL/GenBank/DDBJ whole genome shotgun (WGS) entry which is preliminary data.</text>
</comment>